<reference evidence="3" key="1">
    <citation type="submission" date="2018-10" db="EMBL/GenBank/DDBJ databases">
        <authorList>
            <person name="Vincent A.T."/>
            <person name="Schiettekatte O."/>
            <person name="Bourhy P."/>
            <person name="Veyrier F.J."/>
            <person name="Picardeau M."/>
        </authorList>
    </citation>
    <scope>NUCLEOTIDE SEQUENCE</scope>
    <source>
        <strain evidence="3">201702690</strain>
    </source>
</reference>
<keyword evidence="1" id="KW-0472">Membrane</keyword>
<dbReference type="AlphaFoldDB" id="A0A5F1ZSL1"/>
<organism evidence="2 5">
    <name type="scientific">Leptospira langatensis</name>
    <dbReference type="NCBI Taxonomy" id="2484983"/>
    <lineage>
        <taxon>Bacteria</taxon>
        <taxon>Pseudomonadati</taxon>
        <taxon>Spirochaetota</taxon>
        <taxon>Spirochaetia</taxon>
        <taxon>Leptospirales</taxon>
        <taxon>Leptospiraceae</taxon>
        <taxon>Leptospira</taxon>
    </lineage>
</organism>
<dbReference type="Proteomes" id="UP000297273">
    <property type="component" value="Unassembled WGS sequence"/>
</dbReference>
<proteinExistence type="predicted"/>
<dbReference type="EMBL" id="RQGC01000007">
    <property type="protein sequence ID" value="TGL40594.1"/>
    <property type="molecule type" value="Genomic_DNA"/>
</dbReference>
<feature type="transmembrane region" description="Helical" evidence="1">
    <location>
        <begin position="338"/>
        <end position="355"/>
    </location>
</feature>
<dbReference type="InterPro" id="IPR018650">
    <property type="entry name" value="STSV1_Orf64"/>
</dbReference>
<feature type="transmembrane region" description="Helical" evidence="1">
    <location>
        <begin position="261"/>
        <end position="288"/>
    </location>
</feature>
<dbReference type="EMBL" id="RQER01000010">
    <property type="protein sequence ID" value="TGJ98839.1"/>
    <property type="molecule type" value="Genomic_DNA"/>
</dbReference>
<dbReference type="Proteomes" id="UP000297946">
    <property type="component" value="Unassembled WGS sequence"/>
</dbReference>
<evidence type="ECO:0000313" key="4">
    <source>
        <dbReference type="Proteomes" id="UP000297273"/>
    </source>
</evidence>
<name>A0A5F1ZSL1_9LEPT</name>
<evidence type="ECO:0000256" key="1">
    <source>
        <dbReference type="SAM" id="Phobius"/>
    </source>
</evidence>
<sequence length="479" mass="54805">MIRNMGIRREILILSLVSIFATGTLSALQYLNLSFEWHDAGTMIHIPGISPSVHFLPSYEHSTNFLAEHFSPVFLLLFPYFQIFPYLEAWLIMQVFVIAFGICIFYLYCNEITSDSRVSLLASLALLLNPYLIHSHLYPHFEILYVFFLPLFLLLAVRNELGLSILALIGILIVKEDGWIYSICASVILLRKVRLKTVIIYISVSLLYFLLFIKLGSALLFPVRVDSFAMRWGKSETEYLKDLLFHPILYLKLLWSGQGKYLLLSVLGIPLLAGWRSIPGWIISILWMSSISLDRAFLSFYYGLPPLLILYASVPFAFVHIKDLSERLSRLKIPNSTINMTIATALLFVSVSLCIKPGTYISRGPNIAELSQELRTYQTDKLSTLAKLHSIRKECFSSMFVSFKIAPYLFCGNEIRIPYKDWEKVRKGEFQPELVVLATEDKEPLLQGSSKKEMIGFFDSNAKYARRENGQGLAVWIKK</sequence>
<evidence type="ECO:0000313" key="5">
    <source>
        <dbReference type="Proteomes" id="UP000297946"/>
    </source>
</evidence>
<feature type="transmembrane region" description="Helical" evidence="1">
    <location>
        <begin position="120"/>
        <end position="137"/>
    </location>
</feature>
<dbReference type="Pfam" id="PF09852">
    <property type="entry name" value="DUF2079"/>
    <property type="match status" value="1"/>
</dbReference>
<dbReference type="OrthoDB" id="318864at2"/>
<reference evidence="2 5" key="2">
    <citation type="journal article" date="2019" name="PLoS Negl. Trop. Dis.">
        <title>Revisiting the worldwide diversity of Leptospira species in the environment.</title>
        <authorList>
            <person name="Vincent A.T."/>
            <person name="Schiettekatte O."/>
            <person name="Bourhy P."/>
            <person name="Veyrier F.J."/>
            <person name="Picardeau M."/>
        </authorList>
    </citation>
    <scope>NUCLEOTIDE SEQUENCE [LARGE SCALE GENOMIC DNA]</scope>
    <source>
        <strain evidence="3">201702690</strain>
        <strain evidence="2 5">SSW18</strain>
    </source>
</reference>
<keyword evidence="1" id="KW-1133">Transmembrane helix</keyword>
<feature type="transmembrane region" description="Helical" evidence="1">
    <location>
        <begin position="198"/>
        <end position="221"/>
    </location>
</feature>
<gene>
    <name evidence="2" type="ORF">EHO57_15060</name>
    <name evidence="3" type="ORF">EHQ53_11440</name>
</gene>
<protein>
    <submittedName>
        <fullName evidence="2">DUF2079 domain-containing protein</fullName>
    </submittedName>
</protein>
<feature type="transmembrane region" description="Helical" evidence="1">
    <location>
        <begin position="143"/>
        <end position="174"/>
    </location>
</feature>
<evidence type="ECO:0000313" key="2">
    <source>
        <dbReference type="EMBL" id="TGJ98839.1"/>
    </source>
</evidence>
<feature type="transmembrane region" description="Helical" evidence="1">
    <location>
        <begin position="300"/>
        <end position="318"/>
    </location>
</feature>
<accession>A0A5F1ZSL1</accession>
<evidence type="ECO:0000313" key="3">
    <source>
        <dbReference type="EMBL" id="TGL40594.1"/>
    </source>
</evidence>
<comment type="caution">
    <text evidence="2">The sequence shown here is derived from an EMBL/GenBank/DDBJ whole genome shotgun (WGS) entry which is preliminary data.</text>
</comment>
<feature type="transmembrane region" description="Helical" evidence="1">
    <location>
        <begin position="89"/>
        <end position="108"/>
    </location>
</feature>
<keyword evidence="1" id="KW-0812">Transmembrane</keyword>
<keyword evidence="4" id="KW-1185">Reference proteome</keyword>